<dbReference type="GO" id="GO:0004347">
    <property type="term" value="F:glucose-6-phosphate isomerase activity"/>
    <property type="evidence" value="ECO:0007669"/>
    <property type="project" value="UniProtKB-EC"/>
</dbReference>
<comment type="caution">
    <text evidence="5">The sequence shown here is derived from an EMBL/GenBank/DDBJ whole genome shotgun (WGS) entry which is preliminary data.</text>
</comment>
<name>A0A2M7Z622_9BACT</name>
<dbReference type="SUPFAM" id="SSF53697">
    <property type="entry name" value="SIS domain"/>
    <property type="match status" value="1"/>
</dbReference>
<evidence type="ECO:0000256" key="4">
    <source>
        <dbReference type="RuleBase" id="RU000612"/>
    </source>
</evidence>
<dbReference type="CDD" id="cd05015">
    <property type="entry name" value="SIS_PGI_1"/>
    <property type="match status" value="1"/>
</dbReference>
<comment type="catalytic activity">
    <reaction evidence="4">
        <text>alpha-D-glucose 6-phosphate = beta-D-fructose 6-phosphate</text>
        <dbReference type="Rhea" id="RHEA:11816"/>
        <dbReference type="ChEBI" id="CHEBI:57634"/>
        <dbReference type="ChEBI" id="CHEBI:58225"/>
        <dbReference type="EC" id="5.3.1.9"/>
    </reaction>
</comment>
<dbReference type="GO" id="GO:0051156">
    <property type="term" value="P:glucose 6-phosphate metabolic process"/>
    <property type="evidence" value="ECO:0007669"/>
    <property type="project" value="TreeGrafter"/>
</dbReference>
<proteinExistence type="inferred from homology"/>
<dbReference type="UniPathway" id="UPA00109">
    <property type="reaction ID" value="UER00181"/>
</dbReference>
<keyword evidence="2 4" id="KW-0324">Glycolysis</keyword>
<evidence type="ECO:0000313" key="5">
    <source>
        <dbReference type="EMBL" id="PJA89593.1"/>
    </source>
</evidence>
<keyword evidence="3 4" id="KW-0413">Isomerase</keyword>
<dbReference type="GO" id="GO:0006096">
    <property type="term" value="P:glycolytic process"/>
    <property type="evidence" value="ECO:0007669"/>
    <property type="project" value="UniProtKB-UniPathway"/>
</dbReference>
<dbReference type="Proteomes" id="UP000230843">
    <property type="component" value="Unassembled WGS sequence"/>
</dbReference>
<dbReference type="GO" id="GO:0097367">
    <property type="term" value="F:carbohydrate derivative binding"/>
    <property type="evidence" value="ECO:0007669"/>
    <property type="project" value="InterPro"/>
</dbReference>
<dbReference type="Gene3D" id="3.40.50.10490">
    <property type="entry name" value="Glucose-6-phosphate isomerase like protein, domain 1"/>
    <property type="match status" value="2"/>
</dbReference>
<evidence type="ECO:0000256" key="1">
    <source>
        <dbReference type="ARBA" id="ARBA00022432"/>
    </source>
</evidence>
<dbReference type="InterPro" id="IPR001672">
    <property type="entry name" value="G6P_Isomerase"/>
</dbReference>
<evidence type="ECO:0000313" key="6">
    <source>
        <dbReference type="Proteomes" id="UP000230843"/>
    </source>
</evidence>
<dbReference type="PRINTS" id="PR00662">
    <property type="entry name" value="G6PISOMERASE"/>
</dbReference>
<dbReference type="AlphaFoldDB" id="A0A2M7Z622"/>
<dbReference type="Pfam" id="PF00342">
    <property type="entry name" value="PGI"/>
    <property type="match status" value="1"/>
</dbReference>
<gene>
    <name evidence="5" type="ORF">CO137_03460</name>
</gene>
<evidence type="ECO:0000256" key="2">
    <source>
        <dbReference type="ARBA" id="ARBA00023152"/>
    </source>
</evidence>
<dbReference type="EC" id="5.3.1.9" evidence="4"/>
<dbReference type="GO" id="GO:0048029">
    <property type="term" value="F:monosaccharide binding"/>
    <property type="evidence" value="ECO:0007669"/>
    <property type="project" value="TreeGrafter"/>
</dbReference>
<dbReference type="PANTHER" id="PTHR11469">
    <property type="entry name" value="GLUCOSE-6-PHOSPHATE ISOMERASE"/>
    <property type="match status" value="1"/>
</dbReference>
<dbReference type="InterPro" id="IPR035476">
    <property type="entry name" value="SIS_PGI_1"/>
</dbReference>
<dbReference type="InterPro" id="IPR046348">
    <property type="entry name" value="SIS_dom_sf"/>
</dbReference>
<dbReference type="EMBL" id="PFVJ01000074">
    <property type="protein sequence ID" value="PJA89593.1"/>
    <property type="molecule type" value="Genomic_DNA"/>
</dbReference>
<reference evidence="6" key="1">
    <citation type="submission" date="2017-09" db="EMBL/GenBank/DDBJ databases">
        <title>Depth-based differentiation of microbial function through sediment-hosted aquifers and enrichment of novel symbionts in the deep terrestrial subsurface.</title>
        <authorList>
            <person name="Probst A.J."/>
            <person name="Ladd B."/>
            <person name="Jarett J.K."/>
            <person name="Geller-Mcgrath D.E."/>
            <person name="Sieber C.M.K."/>
            <person name="Emerson J.B."/>
            <person name="Anantharaman K."/>
            <person name="Thomas B.C."/>
            <person name="Malmstrom R."/>
            <person name="Stieglmeier M."/>
            <person name="Klingl A."/>
            <person name="Woyke T."/>
            <person name="Ryan C.M."/>
            <person name="Banfield J.F."/>
        </authorList>
    </citation>
    <scope>NUCLEOTIDE SEQUENCE [LARGE SCALE GENOMIC DNA]</scope>
</reference>
<sequence>MRFIYKNSKVPEKILKKYSIKISVYFEQLQEVMDRNSYDYLESSINCPFDMHTLTKVINLAEKKNNAKLKYIIVIGIGGSNLGTKAIYDAIFGHFDILEETRKPKMIFLDTNNPVFIQKLGKLIENTKDKDNILINAISKSGGTTETIANLEIISRIFLKRFPKALDRFVITTDYQSELWLEAQKKGIDTLAIPQKVGGRFSVFSAVGLFPLALLGIDTKQMLTGAKLMRSRCTHNDTAKNPALQSAIILYEHYKKGIEINDTFVFNQELESLGKWYRQLLAESIGKEKNNHKKIINAGILPIVSVGSTDLHSVGQLYLGGPKDKTTTFVELKKNWTDVAIPKKRIFPTLAENITGKSVVEIMNAIMNGTKIAYKKRGLPFCEVILDEISPKSFGEFMQFKMIEVMFLAKLMDINAFNQPNVENYKIETKKLLK</sequence>
<dbReference type="GO" id="GO:0005829">
    <property type="term" value="C:cytosol"/>
    <property type="evidence" value="ECO:0007669"/>
    <property type="project" value="TreeGrafter"/>
</dbReference>
<dbReference type="PANTHER" id="PTHR11469:SF1">
    <property type="entry name" value="GLUCOSE-6-PHOSPHATE ISOMERASE"/>
    <property type="match status" value="1"/>
</dbReference>
<dbReference type="GO" id="GO:0006094">
    <property type="term" value="P:gluconeogenesis"/>
    <property type="evidence" value="ECO:0007669"/>
    <property type="project" value="UniProtKB-KW"/>
</dbReference>
<protein>
    <recommendedName>
        <fullName evidence="4">Glucose-6-phosphate isomerase</fullName>
        <ecNumber evidence="4">5.3.1.9</ecNumber>
    </recommendedName>
</protein>
<comment type="pathway">
    <text evidence="4">Carbohydrate degradation; glycolysis; D-glyceraldehyde 3-phosphate and glycerone phosphate from D-glucose: step 2/4.</text>
</comment>
<organism evidence="5 6">
    <name type="scientific">Candidatus Magasanikbacteria bacterium CG_4_9_14_3_um_filter_32_9</name>
    <dbReference type="NCBI Taxonomy" id="1974644"/>
    <lineage>
        <taxon>Bacteria</taxon>
        <taxon>Candidatus Magasanikiibacteriota</taxon>
    </lineage>
</organism>
<evidence type="ECO:0000256" key="3">
    <source>
        <dbReference type="ARBA" id="ARBA00023235"/>
    </source>
</evidence>
<accession>A0A2M7Z622</accession>
<comment type="similarity">
    <text evidence="4">Belongs to the GPI family.</text>
</comment>
<dbReference type="PROSITE" id="PS51463">
    <property type="entry name" value="P_GLUCOSE_ISOMERASE_3"/>
    <property type="match status" value="1"/>
</dbReference>
<keyword evidence="1 4" id="KW-0312">Gluconeogenesis</keyword>